<name>A0A7N2R274_QUELO</name>
<evidence type="ECO:0000313" key="3">
    <source>
        <dbReference type="Proteomes" id="UP000594261"/>
    </source>
</evidence>
<sequence length="145" mass="16488">MESDYNSSKRHYDITMSKRTRRPTNSSQIYSAPVSPCQDIPPPSKAVVNELGEDESSSHSEESDRKSLKQLINSRSSLSQHFTAEEKQLQIVTKQQKEEGVHDDGVKLKKMVSRYAKFLSRLIKVKRDLPKGGESRKKTLLLLKA</sequence>
<accession>A0A7N2R274</accession>
<keyword evidence="3" id="KW-1185">Reference proteome</keyword>
<evidence type="ECO:0000256" key="1">
    <source>
        <dbReference type="SAM" id="MobiDB-lite"/>
    </source>
</evidence>
<organism evidence="2 3">
    <name type="scientific">Quercus lobata</name>
    <name type="common">Valley oak</name>
    <dbReference type="NCBI Taxonomy" id="97700"/>
    <lineage>
        <taxon>Eukaryota</taxon>
        <taxon>Viridiplantae</taxon>
        <taxon>Streptophyta</taxon>
        <taxon>Embryophyta</taxon>
        <taxon>Tracheophyta</taxon>
        <taxon>Spermatophyta</taxon>
        <taxon>Magnoliopsida</taxon>
        <taxon>eudicotyledons</taxon>
        <taxon>Gunneridae</taxon>
        <taxon>Pentapetalae</taxon>
        <taxon>rosids</taxon>
        <taxon>fabids</taxon>
        <taxon>Fagales</taxon>
        <taxon>Fagaceae</taxon>
        <taxon>Quercus</taxon>
    </lineage>
</organism>
<dbReference type="OrthoDB" id="1928482at2759"/>
<dbReference type="OMA" id="CYDISMS"/>
<dbReference type="Gramene" id="QL04p002011:mrna">
    <property type="protein sequence ID" value="QL04p002011:mrna:CDS:1"/>
    <property type="gene ID" value="QL04p002011"/>
</dbReference>
<feature type="region of interest" description="Disordered" evidence="1">
    <location>
        <begin position="1"/>
        <end position="72"/>
    </location>
</feature>
<dbReference type="EMBL" id="LRBV02000004">
    <property type="status" value="NOT_ANNOTATED_CDS"/>
    <property type="molecule type" value="Genomic_DNA"/>
</dbReference>
<gene>
    <name evidence="2" type="primary">LOC115987324</name>
</gene>
<feature type="compositionally biased region" description="Basic and acidic residues" evidence="1">
    <location>
        <begin position="56"/>
        <end position="67"/>
    </location>
</feature>
<protein>
    <submittedName>
        <fullName evidence="2">Uncharacterized protein</fullName>
    </submittedName>
</protein>
<dbReference type="InParanoid" id="A0A7N2R274"/>
<reference evidence="2 3" key="1">
    <citation type="journal article" date="2016" name="G3 (Bethesda)">
        <title>First Draft Assembly and Annotation of the Genome of a California Endemic Oak Quercus lobata Nee (Fagaceae).</title>
        <authorList>
            <person name="Sork V.L."/>
            <person name="Fitz-Gibbon S.T."/>
            <person name="Puiu D."/>
            <person name="Crepeau M."/>
            <person name="Gugger P.F."/>
            <person name="Sherman R."/>
            <person name="Stevens K."/>
            <person name="Langley C.H."/>
            <person name="Pellegrini M."/>
            <person name="Salzberg S.L."/>
        </authorList>
    </citation>
    <scope>NUCLEOTIDE SEQUENCE [LARGE SCALE GENOMIC DNA]</scope>
    <source>
        <strain evidence="2 3">cv. SW786</strain>
    </source>
</reference>
<dbReference type="Proteomes" id="UP000594261">
    <property type="component" value="Chromosome 4"/>
</dbReference>
<dbReference type="AlphaFoldDB" id="A0A7N2R274"/>
<dbReference type="RefSeq" id="XP_030966716.1">
    <property type="nucleotide sequence ID" value="XM_031110856.1"/>
</dbReference>
<dbReference type="KEGG" id="qlo:115987324"/>
<dbReference type="GeneID" id="115987324"/>
<proteinExistence type="predicted"/>
<dbReference type="EnsemblPlants" id="QL04p002011:mrna">
    <property type="protein sequence ID" value="QL04p002011:mrna:CDS:1"/>
    <property type="gene ID" value="QL04p002011"/>
</dbReference>
<reference evidence="2" key="2">
    <citation type="submission" date="2021-01" db="UniProtKB">
        <authorList>
            <consortium name="EnsemblPlants"/>
        </authorList>
    </citation>
    <scope>IDENTIFICATION</scope>
</reference>
<evidence type="ECO:0000313" key="2">
    <source>
        <dbReference type="EnsemblPlants" id="QL04p002011:mrna:CDS:1"/>
    </source>
</evidence>